<evidence type="ECO:0000259" key="3">
    <source>
        <dbReference type="Pfam" id="PF16220"/>
    </source>
</evidence>
<dbReference type="Gene3D" id="3.55.50.30">
    <property type="match status" value="1"/>
</dbReference>
<reference evidence="4 5" key="1">
    <citation type="submission" date="2020-08" db="EMBL/GenBank/DDBJ databases">
        <title>Genomic Encyclopedia of Type Strains, Phase IV (KMG-IV): sequencing the most valuable type-strain genomes for metagenomic binning, comparative biology and taxonomic classification.</title>
        <authorList>
            <person name="Goeker M."/>
        </authorList>
    </citation>
    <scope>NUCLEOTIDE SEQUENCE [LARGE SCALE GENOMIC DNA]</scope>
    <source>
        <strain evidence="4 5">DSM 12706</strain>
    </source>
</reference>
<dbReference type="PANTHER" id="PTHR30273:SF2">
    <property type="entry name" value="PROTEIN FECR"/>
    <property type="match status" value="1"/>
</dbReference>
<dbReference type="Pfam" id="PF04773">
    <property type="entry name" value="FecR"/>
    <property type="match status" value="1"/>
</dbReference>
<dbReference type="PIRSF" id="PIRSF018266">
    <property type="entry name" value="FecR"/>
    <property type="match status" value="1"/>
</dbReference>
<feature type="domain" description="FecR N-terminal" evidence="3">
    <location>
        <begin position="17"/>
        <end position="57"/>
    </location>
</feature>
<dbReference type="Gene3D" id="2.60.120.1440">
    <property type="match status" value="1"/>
</dbReference>
<feature type="domain" description="FecR protein" evidence="2">
    <location>
        <begin position="126"/>
        <end position="217"/>
    </location>
</feature>
<accession>A0A7W7Z5B0</accession>
<feature type="transmembrane region" description="Helical" evidence="1">
    <location>
        <begin position="92"/>
        <end position="110"/>
    </location>
</feature>
<keyword evidence="1" id="KW-0472">Membrane</keyword>
<dbReference type="Pfam" id="PF16220">
    <property type="entry name" value="DUF4880"/>
    <property type="match status" value="1"/>
</dbReference>
<proteinExistence type="predicted"/>
<dbReference type="GO" id="GO:0016989">
    <property type="term" value="F:sigma factor antagonist activity"/>
    <property type="evidence" value="ECO:0007669"/>
    <property type="project" value="TreeGrafter"/>
</dbReference>
<dbReference type="AlphaFoldDB" id="A0A7W7Z5B0"/>
<sequence length="329" mass="35198">MNGDLAETATAADAVSREAQAWVSRLTSGEATTADLAQFERWRSSSATHRRAFREAKLLWNVMGPAAELSRARSAAAGIASHRSQTLLGRRALLGGAMAASLAGVAIVVAQPPLGLWPSLTEAMSDYRTAKGEIREIRVADVALELNTQTSIALRPPSADTDLIELIAGEAAVATERNSRRYVSVLAGGARATARNAAFNVRRTAASGCISCKTGEVVVAHGGAEVTLQSQQQVSYDGQGLQPVVATDLAVVTAWQQGMLVFRSDPLSRVIDEVNRYRPGRIVVMNEELGRRQVFANFRIDRLDEVVPRLQAAFGIRVRSLPGGIVLLS</sequence>
<keyword evidence="1 4" id="KW-0812">Transmembrane</keyword>
<protein>
    <submittedName>
        <fullName evidence="4">Transmembrane sensor</fullName>
    </submittedName>
</protein>
<dbReference type="InterPro" id="IPR032623">
    <property type="entry name" value="FecR_N"/>
</dbReference>
<comment type="caution">
    <text evidence="4">The sequence shown here is derived from an EMBL/GenBank/DDBJ whole genome shotgun (WGS) entry which is preliminary data.</text>
</comment>
<keyword evidence="5" id="KW-1185">Reference proteome</keyword>
<organism evidence="4 5">
    <name type="scientific">Rhodopseudomonas rhenobacensis</name>
    <dbReference type="NCBI Taxonomy" id="87461"/>
    <lineage>
        <taxon>Bacteria</taxon>
        <taxon>Pseudomonadati</taxon>
        <taxon>Pseudomonadota</taxon>
        <taxon>Alphaproteobacteria</taxon>
        <taxon>Hyphomicrobiales</taxon>
        <taxon>Nitrobacteraceae</taxon>
        <taxon>Rhodopseudomonas</taxon>
    </lineage>
</organism>
<evidence type="ECO:0000256" key="1">
    <source>
        <dbReference type="SAM" id="Phobius"/>
    </source>
</evidence>
<evidence type="ECO:0000259" key="2">
    <source>
        <dbReference type="Pfam" id="PF04773"/>
    </source>
</evidence>
<keyword evidence="1" id="KW-1133">Transmembrane helix</keyword>
<dbReference type="EMBL" id="JACHIH010000019">
    <property type="protein sequence ID" value="MBB5048280.1"/>
    <property type="molecule type" value="Genomic_DNA"/>
</dbReference>
<name>A0A7W7Z5B0_9BRAD</name>
<evidence type="ECO:0000313" key="5">
    <source>
        <dbReference type="Proteomes" id="UP000542353"/>
    </source>
</evidence>
<dbReference type="InterPro" id="IPR012373">
    <property type="entry name" value="Ferrdict_sens_TM"/>
</dbReference>
<dbReference type="PANTHER" id="PTHR30273">
    <property type="entry name" value="PERIPLASMIC SIGNAL SENSOR AND SIGMA FACTOR ACTIVATOR FECR-RELATED"/>
    <property type="match status" value="1"/>
</dbReference>
<gene>
    <name evidence="4" type="ORF">HNR60_003043</name>
</gene>
<dbReference type="RefSeq" id="WP_184258871.1">
    <property type="nucleotide sequence ID" value="NZ_JACHIH010000019.1"/>
</dbReference>
<evidence type="ECO:0000313" key="4">
    <source>
        <dbReference type="EMBL" id="MBB5048280.1"/>
    </source>
</evidence>
<dbReference type="Proteomes" id="UP000542353">
    <property type="component" value="Unassembled WGS sequence"/>
</dbReference>
<dbReference type="InterPro" id="IPR006860">
    <property type="entry name" value="FecR"/>
</dbReference>